<keyword evidence="1" id="KW-0175">Coiled coil</keyword>
<evidence type="ECO:0000313" key="3">
    <source>
        <dbReference type="EMBL" id="CAE7482707.1"/>
    </source>
</evidence>
<accession>A0A812SJL7</accession>
<proteinExistence type="predicted"/>
<keyword evidence="4" id="KW-1185">Reference proteome</keyword>
<evidence type="ECO:0000256" key="1">
    <source>
        <dbReference type="SAM" id="Coils"/>
    </source>
</evidence>
<name>A0A812SJL7_9DINO</name>
<sequence length="142" mass="15523">MVLLLWAASCCNRYRALEKERGQAVKKLQEEMESKIQKLSKELAAIKGSIHPGGCVAEILARDIAGTWFHETLKTRVRVNDSGKCFFDNGSQKQVEVDGSCLKLDDGFVLSMQKSSRKELLGEGGPAGGGHMRCPADPGRCL</sequence>
<evidence type="ECO:0000313" key="4">
    <source>
        <dbReference type="Proteomes" id="UP000604046"/>
    </source>
</evidence>
<comment type="caution">
    <text evidence="3">The sequence shown here is derived from an EMBL/GenBank/DDBJ whole genome shotgun (WGS) entry which is preliminary data.</text>
</comment>
<feature type="compositionally biased region" description="Gly residues" evidence="2">
    <location>
        <begin position="122"/>
        <end position="131"/>
    </location>
</feature>
<feature type="coiled-coil region" evidence="1">
    <location>
        <begin position="14"/>
        <end position="49"/>
    </location>
</feature>
<feature type="region of interest" description="Disordered" evidence="2">
    <location>
        <begin position="119"/>
        <end position="142"/>
    </location>
</feature>
<evidence type="ECO:0000256" key="2">
    <source>
        <dbReference type="SAM" id="MobiDB-lite"/>
    </source>
</evidence>
<dbReference type="EMBL" id="CAJNDS010002454">
    <property type="protein sequence ID" value="CAE7482707.1"/>
    <property type="molecule type" value="Genomic_DNA"/>
</dbReference>
<reference evidence="3" key="1">
    <citation type="submission" date="2021-02" db="EMBL/GenBank/DDBJ databases">
        <authorList>
            <person name="Dougan E. K."/>
            <person name="Rhodes N."/>
            <person name="Thang M."/>
            <person name="Chan C."/>
        </authorList>
    </citation>
    <scope>NUCLEOTIDE SEQUENCE</scope>
</reference>
<dbReference type="AlphaFoldDB" id="A0A812SJL7"/>
<organism evidence="3 4">
    <name type="scientific">Symbiodinium natans</name>
    <dbReference type="NCBI Taxonomy" id="878477"/>
    <lineage>
        <taxon>Eukaryota</taxon>
        <taxon>Sar</taxon>
        <taxon>Alveolata</taxon>
        <taxon>Dinophyceae</taxon>
        <taxon>Suessiales</taxon>
        <taxon>Symbiodiniaceae</taxon>
        <taxon>Symbiodinium</taxon>
    </lineage>
</organism>
<dbReference type="Proteomes" id="UP000604046">
    <property type="component" value="Unassembled WGS sequence"/>
</dbReference>
<gene>
    <name evidence="3" type="ORF">SNAT2548_LOCUS27099</name>
</gene>
<protein>
    <submittedName>
        <fullName evidence="3">Uncharacterized protein</fullName>
    </submittedName>
</protein>